<dbReference type="AlphaFoldDB" id="A0A7W8D2Y9"/>
<keyword evidence="4 5" id="KW-0448">Lipopolysaccharide biosynthesis</keyword>
<dbReference type="GO" id="GO:0005829">
    <property type="term" value="C:cytosol"/>
    <property type="evidence" value="ECO:0007669"/>
    <property type="project" value="TreeGrafter"/>
</dbReference>
<evidence type="ECO:0000256" key="5">
    <source>
        <dbReference type="HAMAP-Rule" id="MF_00057"/>
    </source>
</evidence>
<dbReference type="GO" id="GO:0008690">
    <property type="term" value="F:3-deoxy-manno-octulosonate cytidylyltransferase activity"/>
    <property type="evidence" value="ECO:0007669"/>
    <property type="project" value="UniProtKB-UniRule"/>
</dbReference>
<keyword evidence="7" id="KW-1185">Reference proteome</keyword>
<dbReference type="Proteomes" id="UP000521199">
    <property type="component" value="Unassembled WGS sequence"/>
</dbReference>
<dbReference type="NCBIfam" id="NF003950">
    <property type="entry name" value="PRK05450.1-3"/>
    <property type="match status" value="1"/>
</dbReference>
<dbReference type="InterPro" id="IPR004528">
    <property type="entry name" value="KdsB"/>
</dbReference>
<dbReference type="NCBIfam" id="TIGR00466">
    <property type="entry name" value="kdsB"/>
    <property type="match status" value="1"/>
</dbReference>
<evidence type="ECO:0000256" key="4">
    <source>
        <dbReference type="ARBA" id="ARBA00022985"/>
    </source>
</evidence>
<dbReference type="EMBL" id="JACHHP010000001">
    <property type="protein sequence ID" value="MBB5206951.1"/>
    <property type="molecule type" value="Genomic_DNA"/>
</dbReference>
<comment type="caution">
    <text evidence="6">The sequence shown here is derived from an EMBL/GenBank/DDBJ whole genome shotgun (WGS) entry which is preliminary data.</text>
</comment>
<dbReference type="InterPro" id="IPR003329">
    <property type="entry name" value="Cytidylyl_trans"/>
</dbReference>
<dbReference type="HAMAP" id="MF_00057">
    <property type="entry name" value="KdsB"/>
    <property type="match status" value="1"/>
</dbReference>
<evidence type="ECO:0000256" key="1">
    <source>
        <dbReference type="ARBA" id="ARBA00004370"/>
    </source>
</evidence>
<protein>
    <recommendedName>
        <fullName evidence="5">3-deoxy-manno-octulosonate cytidylyltransferase</fullName>
        <ecNumber evidence="5">2.7.7.38</ecNumber>
    </recommendedName>
    <alternativeName>
        <fullName evidence="5">CMP-2-keto-3-deoxyoctulosonic acid synthase</fullName>
        <shortName evidence="5">CKS</shortName>
        <shortName evidence="5">CMP-KDO synthase</shortName>
    </alternativeName>
</protein>
<dbReference type="SUPFAM" id="SSF53448">
    <property type="entry name" value="Nucleotide-diphospho-sugar transferases"/>
    <property type="match status" value="1"/>
</dbReference>
<comment type="pathway">
    <text evidence="5">Nucleotide-sugar biosynthesis; CMP-3-deoxy-D-manno-octulosonate biosynthesis; CMP-3-deoxy-D-manno-octulosonate from 3-deoxy-D-manno-octulosonate and CTP: step 1/1.</text>
</comment>
<reference evidence="6 7" key="1">
    <citation type="submission" date="2020-08" db="EMBL/GenBank/DDBJ databases">
        <title>Genomic Encyclopedia of Type Strains, Phase IV (KMG-IV): sequencing the most valuable type-strain genomes for metagenomic binning, comparative biology and taxonomic classification.</title>
        <authorList>
            <person name="Goeker M."/>
        </authorList>
    </citation>
    <scope>NUCLEOTIDE SEQUENCE [LARGE SCALE GENOMIC DNA]</scope>
    <source>
        <strain evidence="6 7">DSM 24163</strain>
    </source>
</reference>
<dbReference type="GO" id="GO:0016020">
    <property type="term" value="C:membrane"/>
    <property type="evidence" value="ECO:0007669"/>
    <property type="project" value="UniProtKB-SubCell"/>
</dbReference>
<dbReference type="NCBIfam" id="NF009905">
    <property type="entry name" value="PRK13368.1"/>
    <property type="match status" value="1"/>
</dbReference>
<evidence type="ECO:0000313" key="7">
    <source>
        <dbReference type="Proteomes" id="UP000521199"/>
    </source>
</evidence>
<dbReference type="InterPro" id="IPR029044">
    <property type="entry name" value="Nucleotide-diphossugar_trans"/>
</dbReference>
<evidence type="ECO:0000256" key="3">
    <source>
        <dbReference type="ARBA" id="ARBA00022695"/>
    </source>
</evidence>
<dbReference type="PANTHER" id="PTHR42866:SF2">
    <property type="entry name" value="3-DEOXY-MANNO-OCTULOSONATE CYTIDYLYLTRANSFERASE, MITOCHONDRIAL"/>
    <property type="match status" value="1"/>
</dbReference>
<keyword evidence="3 5" id="KW-0548">Nucleotidyltransferase</keyword>
<comment type="function">
    <text evidence="5">Activates KDO (a required 8-carbon sugar) for incorporation into bacterial lipopolysaccharide in Gram-negative bacteria.</text>
</comment>
<evidence type="ECO:0000313" key="6">
    <source>
        <dbReference type="EMBL" id="MBB5206951.1"/>
    </source>
</evidence>
<keyword evidence="5" id="KW-0963">Cytoplasm</keyword>
<keyword evidence="2 5" id="KW-0808">Transferase</keyword>
<dbReference type="CDD" id="cd02517">
    <property type="entry name" value="CMP-KDO-Synthetase"/>
    <property type="match status" value="1"/>
</dbReference>
<dbReference type="PANTHER" id="PTHR42866">
    <property type="entry name" value="3-DEOXY-MANNO-OCTULOSONATE CYTIDYLYLTRANSFERASE"/>
    <property type="match status" value="1"/>
</dbReference>
<sequence length="263" mass="28077">MSALPGFVVAIPARFGATRLPGKPLRAIAGEPMIVHVARRALEAGAAQVVIATDDARIADAVAPLGLDVCMTASTHASGTDRLADVAAQRGWADEHIVVNLQGDEPLAPPAAIRRVAETLAAADAPIATLATPLHDTRDLFDPNVVKLVTARNGRALYFSRAPIPWHRDAFAQDRITLPQHTWLRHIGLYAYRAGALRAFAAMPPSDLERIESLEQLRALEAGWSIAVALSPEPFPAGVDTEDDLRRVEQHLHARAAAAGPVP</sequence>
<name>A0A7W8D2Y9_9GAMM</name>
<dbReference type="FunFam" id="3.90.550.10:FF:000011">
    <property type="entry name" value="3-deoxy-manno-octulosonate cytidylyltransferase"/>
    <property type="match status" value="1"/>
</dbReference>
<dbReference type="GO" id="GO:0033468">
    <property type="term" value="P:CMP-keto-3-deoxy-D-manno-octulosonic acid biosynthetic process"/>
    <property type="evidence" value="ECO:0007669"/>
    <property type="project" value="UniProtKB-UniRule"/>
</dbReference>
<dbReference type="EC" id="2.7.7.38" evidence="5"/>
<comment type="subcellular location">
    <subcellularLocation>
        <location evidence="5">Cytoplasm</location>
    </subcellularLocation>
    <subcellularLocation>
        <location evidence="1">Membrane</location>
    </subcellularLocation>
</comment>
<dbReference type="GO" id="GO:0009103">
    <property type="term" value="P:lipopolysaccharide biosynthetic process"/>
    <property type="evidence" value="ECO:0007669"/>
    <property type="project" value="UniProtKB-UniRule"/>
</dbReference>
<dbReference type="Gene3D" id="3.90.550.10">
    <property type="entry name" value="Spore Coat Polysaccharide Biosynthesis Protein SpsA, Chain A"/>
    <property type="match status" value="1"/>
</dbReference>
<gene>
    <name evidence="5" type="primary">kdsB</name>
    <name evidence="6" type="ORF">HNQ52_000467</name>
</gene>
<accession>A0A7W8D2Y9</accession>
<organism evidence="6 7">
    <name type="scientific">Chiayiivirga flava</name>
    <dbReference type="NCBI Taxonomy" id="659595"/>
    <lineage>
        <taxon>Bacteria</taxon>
        <taxon>Pseudomonadati</taxon>
        <taxon>Pseudomonadota</taxon>
        <taxon>Gammaproteobacteria</taxon>
        <taxon>Lysobacterales</taxon>
        <taxon>Lysobacteraceae</taxon>
        <taxon>Chiayiivirga</taxon>
    </lineage>
</organism>
<dbReference type="NCBIfam" id="NF003952">
    <property type="entry name" value="PRK05450.1-5"/>
    <property type="match status" value="1"/>
</dbReference>
<dbReference type="Pfam" id="PF02348">
    <property type="entry name" value="CTP_transf_3"/>
    <property type="match status" value="1"/>
</dbReference>
<dbReference type="UniPathway" id="UPA00358">
    <property type="reaction ID" value="UER00476"/>
</dbReference>
<proteinExistence type="inferred from homology"/>
<evidence type="ECO:0000256" key="2">
    <source>
        <dbReference type="ARBA" id="ARBA00022679"/>
    </source>
</evidence>
<comment type="catalytic activity">
    <reaction evidence="5">
        <text>3-deoxy-alpha-D-manno-oct-2-ulosonate + CTP = CMP-3-deoxy-beta-D-manno-octulosonate + diphosphate</text>
        <dbReference type="Rhea" id="RHEA:23448"/>
        <dbReference type="ChEBI" id="CHEBI:33019"/>
        <dbReference type="ChEBI" id="CHEBI:37563"/>
        <dbReference type="ChEBI" id="CHEBI:85986"/>
        <dbReference type="ChEBI" id="CHEBI:85987"/>
        <dbReference type="EC" id="2.7.7.38"/>
    </reaction>
</comment>
<comment type="similarity">
    <text evidence="5">Belongs to the KdsB family.</text>
</comment>